<feature type="transmembrane region" description="Helical" evidence="17">
    <location>
        <begin position="185"/>
        <end position="204"/>
    </location>
</feature>
<dbReference type="AlphaFoldDB" id="G1TZ00"/>
<sequence>MQPQDEARRDMAEEARWSRPECQAWTGALLLGTCLLYCARASLSICAATMSQDFGWNKKEAGIVLSSFFWGYCFTQVAGGHLGDRIGGEKVILLSASAWGCLTAATPLLSRLGSAHLVFITSSRVLTGLLQGVYFPALTSLLAQKVRESERAFTYSTVGSGSQLGTLVTGAVGSLLLDWYGWQSVFYFSGGLTLLWVGYVYRYLLSGKDCGALGAPPAARPSQVPWRQLFRKPSVWAAVLSQLSSACSFFILLSWLPTFFQETFPHSKGWVFNVVPWLVAAPTSLFSGFLADHLISQGYRTITVRKFMQVMGLGLSSIFALCVGHSSSFLKSVVFASASIGLQTFNHSGISVNIQDLAPSCAGFLFGVANTAGALAGPPEENVKKPTATLRCHSDPAHPSSGLEGGVFSGCVRSVTPALVPSASGSVVFPSHRPAAAC</sequence>
<evidence type="ECO:0000256" key="11">
    <source>
        <dbReference type="ARBA" id="ARBA00044897"/>
    </source>
</evidence>
<dbReference type="SUPFAM" id="SSF103473">
    <property type="entry name" value="MFS general substrate transporter"/>
    <property type="match status" value="1"/>
</dbReference>
<comment type="catalytic activity">
    <reaction evidence="10">
        <text>GTP(in) = GTP(out)</text>
        <dbReference type="Rhea" id="RHEA:75787"/>
        <dbReference type="ChEBI" id="CHEBI:37565"/>
    </reaction>
</comment>
<dbReference type="FunFam" id="1.20.1250.20:FF:000150">
    <property type="entry name" value="Solute carrier family 17 member 9"/>
    <property type="match status" value="1"/>
</dbReference>
<comment type="similarity">
    <text evidence="2">Belongs to the major facilitator superfamily. Sodium/anion cotransporter family.</text>
</comment>
<evidence type="ECO:0000256" key="9">
    <source>
        <dbReference type="ARBA" id="ARBA00024185"/>
    </source>
</evidence>
<keyword evidence="5 17" id="KW-1133">Transmembrane helix</keyword>
<evidence type="ECO:0000256" key="13">
    <source>
        <dbReference type="ARBA" id="ARBA00056522"/>
    </source>
</evidence>
<dbReference type="InterPro" id="IPR005829">
    <property type="entry name" value="Sugar_transporter_CS"/>
</dbReference>
<dbReference type="Pfam" id="PF07690">
    <property type="entry name" value="MFS_1"/>
    <property type="match status" value="1"/>
</dbReference>
<dbReference type="InterPro" id="IPR036259">
    <property type="entry name" value="MFS_trans_sf"/>
</dbReference>
<evidence type="ECO:0000256" key="7">
    <source>
        <dbReference type="ARBA" id="ARBA00023228"/>
    </source>
</evidence>
<dbReference type="Proteomes" id="UP000001811">
    <property type="component" value="Unplaced"/>
</dbReference>
<dbReference type="GeneTree" id="ENSGT00940000158186"/>
<feature type="transmembrane region" description="Helical" evidence="17">
    <location>
        <begin position="275"/>
        <end position="295"/>
    </location>
</feature>
<dbReference type="GO" id="GO:0005347">
    <property type="term" value="F:ATP transmembrane transporter activity"/>
    <property type="evidence" value="ECO:0007669"/>
    <property type="project" value="Ensembl"/>
</dbReference>
<keyword evidence="8" id="KW-0968">Cytoplasmic vesicle</keyword>
<dbReference type="GO" id="GO:1904669">
    <property type="term" value="P:ATP export"/>
    <property type="evidence" value="ECO:0007669"/>
    <property type="project" value="Ensembl"/>
</dbReference>
<dbReference type="InterPro" id="IPR050382">
    <property type="entry name" value="MFS_Na/Anion_cotransporter"/>
</dbReference>
<keyword evidence="6 17" id="KW-0472">Membrane</keyword>
<dbReference type="GO" id="GO:0042584">
    <property type="term" value="C:chromaffin granule membrane"/>
    <property type="evidence" value="ECO:0007669"/>
    <property type="project" value="UniProtKB-SubCell"/>
</dbReference>
<protein>
    <recommendedName>
        <fullName evidence="14">Voltage-gated purine nucleotide uniporter SLC17A9</fullName>
    </recommendedName>
    <alternativeName>
        <fullName evidence="16">Solute carrier family 17 member 9</fullName>
    </alternativeName>
    <alternativeName>
        <fullName evidence="15">Vesicular nucleotide transporter</fullName>
    </alternativeName>
</protein>
<evidence type="ECO:0000256" key="5">
    <source>
        <dbReference type="ARBA" id="ARBA00022989"/>
    </source>
</evidence>
<keyword evidence="20" id="KW-1185">Reference proteome</keyword>
<evidence type="ECO:0000256" key="10">
    <source>
        <dbReference type="ARBA" id="ARBA00036284"/>
    </source>
</evidence>
<evidence type="ECO:0000256" key="3">
    <source>
        <dbReference type="ARBA" id="ARBA00022448"/>
    </source>
</evidence>
<accession>G1TZ00</accession>
<dbReference type="GO" id="GO:0001409">
    <property type="term" value="F:guanine nucleotide transmembrane transporter activity"/>
    <property type="evidence" value="ECO:0007669"/>
    <property type="project" value="Ensembl"/>
</dbReference>
<proteinExistence type="inferred from homology"/>
<comment type="subcellular location">
    <subcellularLocation>
        <location evidence="9">Cytoplasmic vesicle</location>
        <location evidence="9">Secretory vesicle</location>
        <location evidence="9">Chromaffin granule membrane</location>
        <topology evidence="9">Multi-pass membrane protein</topology>
    </subcellularLocation>
    <subcellularLocation>
        <location evidence="1">Lysosome membrane</location>
        <topology evidence="1">Multi-pass membrane protein</topology>
    </subcellularLocation>
</comment>
<comment type="catalytic activity">
    <reaction evidence="11">
        <text>ATP(in) = ATP(out)</text>
        <dbReference type="Rhea" id="RHEA:75687"/>
        <dbReference type="ChEBI" id="CHEBI:30616"/>
    </reaction>
</comment>
<dbReference type="PANTHER" id="PTHR11662">
    <property type="entry name" value="SOLUTE CARRIER FAMILY 17"/>
    <property type="match status" value="1"/>
</dbReference>
<dbReference type="InterPro" id="IPR020846">
    <property type="entry name" value="MFS_dom"/>
</dbReference>
<reference evidence="19" key="3">
    <citation type="submission" date="2025-09" db="UniProtKB">
        <authorList>
            <consortium name="Ensembl"/>
        </authorList>
    </citation>
    <scope>IDENTIFICATION</scope>
    <source>
        <strain evidence="19">Thorbecke</strain>
    </source>
</reference>
<dbReference type="CDD" id="cd17380">
    <property type="entry name" value="MFS_SLC17A9_like"/>
    <property type="match status" value="1"/>
</dbReference>
<evidence type="ECO:0000256" key="4">
    <source>
        <dbReference type="ARBA" id="ARBA00022692"/>
    </source>
</evidence>
<dbReference type="eggNOG" id="KOG2532">
    <property type="taxonomic scope" value="Eukaryota"/>
</dbReference>
<evidence type="ECO:0000256" key="12">
    <source>
        <dbReference type="ARBA" id="ARBA00051849"/>
    </source>
</evidence>
<evidence type="ECO:0000256" key="16">
    <source>
        <dbReference type="ARBA" id="ARBA00079853"/>
    </source>
</evidence>
<keyword evidence="3" id="KW-0813">Transport</keyword>
<dbReference type="PROSITE" id="PS00217">
    <property type="entry name" value="SUGAR_TRANSPORT_2"/>
    <property type="match status" value="1"/>
</dbReference>
<feature type="domain" description="Major facilitator superfamily (MFS) profile" evidence="18">
    <location>
        <begin position="25"/>
        <end position="438"/>
    </location>
</feature>
<reference evidence="19 20" key="1">
    <citation type="journal article" date="2011" name="Nature">
        <title>A high-resolution map of human evolutionary constraint using 29 mammals.</title>
        <authorList>
            <person name="Lindblad-Toh K."/>
            <person name="Garber M."/>
            <person name="Zuk O."/>
            <person name="Lin M.F."/>
            <person name="Parker B.J."/>
            <person name="Washietl S."/>
            <person name="Kheradpour P."/>
            <person name="Ernst J."/>
            <person name="Jordan G."/>
            <person name="Mauceli E."/>
            <person name="Ward L.D."/>
            <person name="Lowe C.B."/>
            <person name="Holloway A.K."/>
            <person name="Clamp M."/>
            <person name="Gnerre S."/>
            <person name="Alfoldi J."/>
            <person name="Beal K."/>
            <person name="Chang J."/>
            <person name="Clawson H."/>
            <person name="Cuff J."/>
            <person name="Di Palma F."/>
            <person name="Fitzgerald S."/>
            <person name="Flicek P."/>
            <person name="Guttman M."/>
            <person name="Hubisz M.J."/>
            <person name="Jaffe D.B."/>
            <person name="Jungreis I."/>
            <person name="Kent W.J."/>
            <person name="Kostka D."/>
            <person name="Lara M."/>
            <person name="Martins A.L."/>
            <person name="Massingham T."/>
            <person name="Moltke I."/>
            <person name="Raney B.J."/>
            <person name="Rasmussen M.D."/>
            <person name="Robinson J."/>
            <person name="Stark A."/>
            <person name="Vilella A.J."/>
            <person name="Wen J."/>
            <person name="Xie X."/>
            <person name="Zody M.C."/>
            <person name="Baldwin J."/>
            <person name="Bloom T."/>
            <person name="Chin C.W."/>
            <person name="Heiman D."/>
            <person name="Nicol R."/>
            <person name="Nusbaum C."/>
            <person name="Young S."/>
            <person name="Wilkinson J."/>
            <person name="Worley K.C."/>
            <person name="Kovar C.L."/>
            <person name="Muzny D.M."/>
            <person name="Gibbs R.A."/>
            <person name="Cree A."/>
            <person name="Dihn H.H."/>
            <person name="Fowler G."/>
            <person name="Jhangiani S."/>
            <person name="Joshi V."/>
            <person name="Lee S."/>
            <person name="Lewis L.R."/>
            <person name="Nazareth L.V."/>
            <person name="Okwuonu G."/>
            <person name="Santibanez J."/>
            <person name="Warren W.C."/>
            <person name="Mardis E.R."/>
            <person name="Weinstock G.M."/>
            <person name="Wilson R.K."/>
            <person name="Delehaunty K."/>
            <person name="Dooling D."/>
            <person name="Fronik C."/>
            <person name="Fulton L."/>
            <person name="Fulton B."/>
            <person name="Graves T."/>
            <person name="Minx P."/>
            <person name="Sodergren E."/>
            <person name="Birney E."/>
            <person name="Margulies E.H."/>
            <person name="Herrero J."/>
            <person name="Green E.D."/>
            <person name="Haussler D."/>
            <person name="Siepel A."/>
            <person name="Goldman N."/>
            <person name="Pollard K.S."/>
            <person name="Pedersen J.S."/>
            <person name="Lander E.S."/>
            <person name="Kellis M."/>
        </authorList>
    </citation>
    <scope>NUCLEOTIDE SEQUENCE [LARGE SCALE GENOMIC DNA]</scope>
    <source>
        <strain evidence="20">Thorbecke</strain>
    </source>
</reference>
<evidence type="ECO:0000256" key="15">
    <source>
        <dbReference type="ARBA" id="ARBA00079665"/>
    </source>
</evidence>
<keyword evidence="4 17" id="KW-0812">Transmembrane</keyword>
<dbReference type="FunCoup" id="G1TZ00">
    <property type="interactions" value="36"/>
</dbReference>
<evidence type="ECO:0000313" key="20">
    <source>
        <dbReference type="Proteomes" id="UP000001811"/>
    </source>
</evidence>
<comment type="catalytic activity">
    <reaction evidence="12">
        <text>ADP(in) = ADP(out)</text>
        <dbReference type="Rhea" id="RHEA:75783"/>
        <dbReference type="ChEBI" id="CHEBI:456216"/>
    </reaction>
</comment>
<dbReference type="KEGG" id="ocu:100341409"/>
<keyword evidence="7" id="KW-0458">Lysosome</keyword>
<dbReference type="GO" id="GO:0015217">
    <property type="term" value="F:ADP transmembrane transporter activity"/>
    <property type="evidence" value="ECO:0007669"/>
    <property type="project" value="Ensembl"/>
</dbReference>
<feature type="transmembrane region" description="Helical" evidence="17">
    <location>
        <begin position="307"/>
        <end position="330"/>
    </location>
</feature>
<evidence type="ECO:0000259" key="18">
    <source>
        <dbReference type="PROSITE" id="PS50850"/>
    </source>
</evidence>
<dbReference type="STRING" id="9986.ENSOCUP00000022318"/>
<evidence type="ECO:0000256" key="14">
    <source>
        <dbReference type="ARBA" id="ARBA00074107"/>
    </source>
</evidence>
<evidence type="ECO:0000256" key="17">
    <source>
        <dbReference type="SAM" id="Phobius"/>
    </source>
</evidence>
<dbReference type="GO" id="GO:0098594">
    <property type="term" value="C:mucin granule"/>
    <property type="evidence" value="ECO:0007669"/>
    <property type="project" value="Ensembl"/>
</dbReference>
<dbReference type="InParanoid" id="G1TZ00"/>
<dbReference type="Bgee" id="ENSOCUG00000007829">
    <property type="expression patterns" value="Expressed in blood and 14 other cell types or tissues"/>
</dbReference>
<dbReference type="FunFam" id="1.20.1250.20:FF:000059">
    <property type="entry name" value="Solute carrier family 17 member 9"/>
    <property type="match status" value="1"/>
</dbReference>
<dbReference type="InterPro" id="IPR044777">
    <property type="entry name" value="SLC17A9-like"/>
</dbReference>
<comment type="function">
    <text evidence="13">Voltage-gated ATP nucleotide uniporter that can also transport the purine nucleotides ADP and GTP. Uses the membrane potential as the driving force to control ATP accumulation in lysosomes and secretory vesicles. By controlling ATP storage in lysosomes, regulates ATP-dependent proteins of these organelles. Also indirectly regulates the exocytosis of ATP through its import into lysosomes in astrocytes and secretory vesicles such as adrenal chromaffin granules, mucin granules and synaptic vesicles.</text>
</comment>
<evidence type="ECO:0000256" key="6">
    <source>
        <dbReference type="ARBA" id="ARBA00023136"/>
    </source>
</evidence>
<dbReference type="GeneID" id="100341409"/>
<evidence type="ECO:0000256" key="1">
    <source>
        <dbReference type="ARBA" id="ARBA00004155"/>
    </source>
</evidence>
<gene>
    <name evidence="19" type="primary">SLC17A9</name>
</gene>
<dbReference type="Ensembl" id="ENSOCUT00000025494.3">
    <property type="protein sequence ID" value="ENSOCUP00000022318.3"/>
    <property type="gene ID" value="ENSOCUG00000007829.4"/>
</dbReference>
<dbReference type="InterPro" id="IPR011701">
    <property type="entry name" value="MFS"/>
</dbReference>
<dbReference type="Gene3D" id="1.20.1250.20">
    <property type="entry name" value="MFS general substrate transporter like domains"/>
    <property type="match status" value="2"/>
</dbReference>
<evidence type="ECO:0000313" key="19">
    <source>
        <dbReference type="Ensembl" id="ENSOCUP00000022318.3"/>
    </source>
</evidence>
<name>G1TZ00_RABIT</name>
<organism evidence="19 20">
    <name type="scientific">Oryctolagus cuniculus</name>
    <name type="common">Rabbit</name>
    <dbReference type="NCBI Taxonomy" id="9986"/>
    <lineage>
        <taxon>Eukaryota</taxon>
        <taxon>Metazoa</taxon>
        <taxon>Chordata</taxon>
        <taxon>Craniata</taxon>
        <taxon>Vertebrata</taxon>
        <taxon>Euteleostomi</taxon>
        <taxon>Mammalia</taxon>
        <taxon>Eutheria</taxon>
        <taxon>Euarchontoglires</taxon>
        <taxon>Glires</taxon>
        <taxon>Lagomorpha</taxon>
        <taxon>Leporidae</taxon>
        <taxon>Oryctolagus</taxon>
    </lineage>
</organism>
<evidence type="ECO:0000256" key="2">
    <source>
        <dbReference type="ARBA" id="ARBA00008586"/>
    </source>
</evidence>
<dbReference type="PANTHER" id="PTHR11662:SF279">
    <property type="entry name" value="VOLTAGE-GATED PURINE NUCLEOTIDE UNIPORTER SLC17A9"/>
    <property type="match status" value="1"/>
</dbReference>
<dbReference type="OrthoDB" id="2985014at2759"/>
<dbReference type="CTD" id="63910"/>
<evidence type="ECO:0000256" key="8">
    <source>
        <dbReference type="ARBA" id="ARBA00023329"/>
    </source>
</evidence>
<dbReference type="PROSITE" id="PS50850">
    <property type="entry name" value="MFS"/>
    <property type="match status" value="1"/>
</dbReference>
<dbReference type="GO" id="GO:0160042">
    <property type="term" value="F:purine nucleotide uniporter activity"/>
    <property type="evidence" value="ECO:0007669"/>
    <property type="project" value="Ensembl"/>
</dbReference>
<dbReference type="GO" id="GO:0005765">
    <property type="term" value="C:lysosomal membrane"/>
    <property type="evidence" value="ECO:0007669"/>
    <property type="project" value="UniProtKB-SubCell"/>
</dbReference>
<reference evidence="19" key="2">
    <citation type="submission" date="2025-08" db="UniProtKB">
        <authorList>
            <consortium name="Ensembl"/>
        </authorList>
    </citation>
    <scope>IDENTIFICATION</scope>
    <source>
        <strain evidence="19">Thorbecke</strain>
    </source>
</reference>
<feature type="transmembrane region" description="Helical" evidence="17">
    <location>
        <begin position="235"/>
        <end position="255"/>
    </location>
</feature>